<dbReference type="GO" id="GO:0012505">
    <property type="term" value="C:endomembrane system"/>
    <property type="evidence" value="ECO:0007669"/>
    <property type="project" value="TreeGrafter"/>
</dbReference>
<evidence type="ECO:0000256" key="3">
    <source>
        <dbReference type="ARBA" id="ARBA00022554"/>
    </source>
</evidence>
<dbReference type="Proteomes" id="UP000541444">
    <property type="component" value="Unassembled WGS sequence"/>
</dbReference>
<protein>
    <recommendedName>
        <fullName evidence="5">Strictosidine synthase conserved region domain-containing protein</fullName>
    </recommendedName>
</protein>
<evidence type="ECO:0000259" key="5">
    <source>
        <dbReference type="Pfam" id="PF03088"/>
    </source>
</evidence>
<dbReference type="SUPFAM" id="SSF63829">
    <property type="entry name" value="Calcium-dependent phosphotriesterase"/>
    <property type="match status" value="1"/>
</dbReference>
<feature type="domain" description="Strictosidine synthase conserved region" evidence="5">
    <location>
        <begin position="190"/>
        <end position="232"/>
    </location>
</feature>
<evidence type="ECO:0000313" key="6">
    <source>
        <dbReference type="EMBL" id="KAF6175585.1"/>
    </source>
</evidence>
<comment type="subcellular location">
    <subcellularLocation>
        <location evidence="1">Vacuole</location>
    </subcellularLocation>
</comment>
<dbReference type="Pfam" id="PF20067">
    <property type="entry name" value="SSL_N"/>
    <property type="match status" value="1"/>
</dbReference>
<gene>
    <name evidence="6" type="ORF">GIB67_000883</name>
</gene>
<reference evidence="6 7" key="1">
    <citation type="journal article" date="2020" name="IScience">
        <title>Genome Sequencing of the Endangered Kingdonia uniflora (Circaeasteraceae, Ranunculales) Reveals Potential Mechanisms of Evolutionary Specialization.</title>
        <authorList>
            <person name="Sun Y."/>
            <person name="Deng T."/>
            <person name="Zhang A."/>
            <person name="Moore M.J."/>
            <person name="Landis J.B."/>
            <person name="Lin N."/>
            <person name="Zhang H."/>
            <person name="Zhang X."/>
            <person name="Huang J."/>
            <person name="Zhang X."/>
            <person name="Sun H."/>
            <person name="Wang H."/>
        </authorList>
    </citation>
    <scope>NUCLEOTIDE SEQUENCE [LARGE SCALE GENOMIC DNA]</scope>
    <source>
        <strain evidence="6">TB1705</strain>
        <tissue evidence="6">Leaf</tissue>
    </source>
</reference>
<dbReference type="GO" id="GO:0005773">
    <property type="term" value="C:vacuole"/>
    <property type="evidence" value="ECO:0007669"/>
    <property type="project" value="UniProtKB-SubCell"/>
</dbReference>
<evidence type="ECO:0000256" key="2">
    <source>
        <dbReference type="ARBA" id="ARBA00009191"/>
    </source>
</evidence>
<proteinExistence type="inferred from homology"/>
<keyword evidence="3" id="KW-0926">Vacuole</keyword>
<dbReference type="Gene3D" id="2.120.10.30">
    <property type="entry name" value="TolB, C-terminal domain"/>
    <property type="match status" value="3"/>
</dbReference>
<comment type="similarity">
    <text evidence="2">Belongs to the strictosidine synthase family.</text>
</comment>
<dbReference type="InterPro" id="IPR011042">
    <property type="entry name" value="6-blade_b-propeller_TolB-like"/>
</dbReference>
<dbReference type="InterPro" id="IPR018119">
    <property type="entry name" value="Strictosidine_synth_cons-reg"/>
</dbReference>
<evidence type="ECO:0000313" key="7">
    <source>
        <dbReference type="Proteomes" id="UP000541444"/>
    </source>
</evidence>
<keyword evidence="4" id="KW-0325">Glycoprotein</keyword>
<dbReference type="OrthoDB" id="5307922at2759"/>
<dbReference type="EMBL" id="JACGCM010000159">
    <property type="protein sequence ID" value="KAF6175585.1"/>
    <property type="molecule type" value="Genomic_DNA"/>
</dbReference>
<evidence type="ECO:0000256" key="1">
    <source>
        <dbReference type="ARBA" id="ARBA00004116"/>
    </source>
</evidence>
<dbReference type="AlphaFoldDB" id="A0A7J7P820"/>
<evidence type="ECO:0000256" key="4">
    <source>
        <dbReference type="ARBA" id="ARBA00023180"/>
    </source>
</evidence>
<dbReference type="Pfam" id="PF03088">
    <property type="entry name" value="Str_synth"/>
    <property type="match status" value="1"/>
</dbReference>
<dbReference type="PANTHER" id="PTHR10426:SF21">
    <property type="entry name" value="PROTEIN STRICTOSIDINE SYNTHASE-LIKE 13"/>
    <property type="match status" value="1"/>
</dbReference>
<sequence length="311" mass="35320">MTKSWETGLEIIGVVWVRELVFVDEVYGPESLEFDLMGRGPYTGLADGRVVRWMGENAGWETFALVTPNWTEKLCANGVESTKSKQSKLEHQCGRPLGLRFNRNNGDLYIADAYYGLLVIGPKVALQLLCQPMLRESQYSLQMTLIYIKTAPYSSPIQARDTTDCKISTPRYGFVKKQSLYFSYCAICCRNHFFILLEGEATGRLLRYDPTTRETHIVLNDLAFPNGVQLSKINLSSFHRDHQLQMSFLAKLMGMEMYPVISLFNENGDILEVLEDQRGEVMKLVSEVKEVDGKLWIGTVAHNHIATLPYP</sequence>
<dbReference type="GO" id="GO:0016787">
    <property type="term" value="F:hydrolase activity"/>
    <property type="evidence" value="ECO:0007669"/>
    <property type="project" value="TreeGrafter"/>
</dbReference>
<accession>A0A7J7P820</accession>
<name>A0A7J7P820_9MAGN</name>
<keyword evidence="7" id="KW-1185">Reference proteome</keyword>
<dbReference type="PANTHER" id="PTHR10426">
    <property type="entry name" value="STRICTOSIDINE SYNTHASE-RELATED"/>
    <property type="match status" value="1"/>
</dbReference>
<organism evidence="6 7">
    <name type="scientific">Kingdonia uniflora</name>
    <dbReference type="NCBI Taxonomy" id="39325"/>
    <lineage>
        <taxon>Eukaryota</taxon>
        <taxon>Viridiplantae</taxon>
        <taxon>Streptophyta</taxon>
        <taxon>Embryophyta</taxon>
        <taxon>Tracheophyta</taxon>
        <taxon>Spermatophyta</taxon>
        <taxon>Magnoliopsida</taxon>
        <taxon>Ranunculales</taxon>
        <taxon>Circaeasteraceae</taxon>
        <taxon>Kingdonia</taxon>
    </lineage>
</organism>
<comment type="caution">
    <text evidence="6">The sequence shown here is derived from an EMBL/GenBank/DDBJ whole genome shotgun (WGS) entry which is preliminary data.</text>
</comment>